<accession>A0A454CVG7</accession>
<organism evidence="1 2">
    <name type="scientific">Vibrio harveyi</name>
    <name type="common">Beneckea harveyi</name>
    <dbReference type="NCBI Taxonomy" id="669"/>
    <lineage>
        <taxon>Bacteria</taxon>
        <taxon>Pseudomonadati</taxon>
        <taxon>Pseudomonadota</taxon>
        <taxon>Gammaproteobacteria</taxon>
        <taxon>Vibrionales</taxon>
        <taxon>Vibrionaceae</taxon>
        <taxon>Vibrio</taxon>
    </lineage>
</organism>
<gene>
    <name evidence="1" type="ORF">VCHENC02_3839</name>
</gene>
<dbReference type="SUPFAM" id="SSF51395">
    <property type="entry name" value="FMN-linked oxidoreductases"/>
    <property type="match status" value="1"/>
</dbReference>
<comment type="caution">
    <text evidence="1">The sequence shown here is derived from an EMBL/GenBank/DDBJ whole genome shotgun (WGS) entry which is preliminary data.</text>
</comment>
<dbReference type="InterPro" id="IPR013785">
    <property type="entry name" value="Aldolase_TIM"/>
</dbReference>
<evidence type="ECO:0000313" key="2">
    <source>
        <dbReference type="Proteomes" id="UP000008367"/>
    </source>
</evidence>
<reference evidence="1 2" key="1">
    <citation type="submission" date="2012-10" db="EMBL/GenBank/DDBJ databases">
        <title>Genome sequence of Vibrio Cholerae HENC-02.</title>
        <authorList>
            <person name="Eppinger M."/>
            <person name="Hasan N.A."/>
            <person name="Sengamalay N."/>
            <person name="Hine E."/>
            <person name="Su Q."/>
            <person name="Daugherty S.C."/>
            <person name="Young S."/>
            <person name="Sadzewicz L."/>
            <person name="Tallon L."/>
            <person name="Cebula T.A."/>
            <person name="Ravel J."/>
            <person name="Colwell R.R."/>
        </authorList>
    </citation>
    <scope>NUCLEOTIDE SEQUENCE [LARGE SCALE GENOMIC DNA]</scope>
    <source>
        <strain evidence="1 2">HENC-02</strain>
    </source>
</reference>
<dbReference type="EMBL" id="AJSR01001659">
    <property type="protein sequence ID" value="EKM30426.1"/>
    <property type="molecule type" value="Genomic_DNA"/>
</dbReference>
<dbReference type="AlphaFoldDB" id="A0A454CVG7"/>
<dbReference type="Proteomes" id="UP000008367">
    <property type="component" value="Unassembled WGS sequence"/>
</dbReference>
<dbReference type="RefSeq" id="WP_009701872.1">
    <property type="nucleotide sequence ID" value="NZ_AP031615.1"/>
</dbReference>
<sequence length="61" mass="6522">MGIPIIGVGGIESAEYIDQAVNNGWLDWAAVGRAILKDPLAFNQPIMQQEVSASPPPYSPK</sequence>
<evidence type="ECO:0000313" key="1">
    <source>
        <dbReference type="EMBL" id="EKM30426.1"/>
    </source>
</evidence>
<dbReference type="Gene3D" id="3.20.20.70">
    <property type="entry name" value="Aldolase class I"/>
    <property type="match status" value="1"/>
</dbReference>
<proteinExistence type="predicted"/>
<name>A0A454CVG7_VIBHA</name>
<protein>
    <submittedName>
        <fullName evidence="1">Uncharacterized protein</fullName>
    </submittedName>
</protein>